<dbReference type="GeneID" id="20225418"/>
<evidence type="ECO:0008006" key="8">
    <source>
        <dbReference type="Google" id="ProtNLM"/>
    </source>
</evidence>
<keyword evidence="7" id="KW-1185">Reference proteome</keyword>
<keyword evidence="2" id="KW-0285">Flavoprotein</keyword>
<dbReference type="GO" id="GO:0019646">
    <property type="term" value="P:aerobic electron transport chain"/>
    <property type="evidence" value="ECO:0007669"/>
    <property type="project" value="TreeGrafter"/>
</dbReference>
<keyword evidence="4" id="KW-0560">Oxidoreductase</keyword>
<comment type="cofactor">
    <cofactor evidence="1">
        <name>FAD</name>
        <dbReference type="ChEBI" id="CHEBI:57692"/>
    </cofactor>
</comment>
<protein>
    <recommendedName>
        <fullName evidence="8">FAD/NAD(P)-binding domain-containing protein</fullName>
    </recommendedName>
</protein>
<dbReference type="EMBL" id="GL833134">
    <property type="protein sequence ID" value="EGB06568.1"/>
    <property type="molecule type" value="Genomic_DNA"/>
</dbReference>
<organism evidence="7">
    <name type="scientific">Aureococcus anophagefferens</name>
    <name type="common">Harmful bloom alga</name>
    <dbReference type="NCBI Taxonomy" id="44056"/>
    <lineage>
        <taxon>Eukaryota</taxon>
        <taxon>Sar</taxon>
        <taxon>Stramenopiles</taxon>
        <taxon>Ochrophyta</taxon>
        <taxon>Pelagophyceae</taxon>
        <taxon>Pelagomonadales</taxon>
        <taxon>Pelagomonadaceae</taxon>
        <taxon>Aureococcus</taxon>
    </lineage>
</organism>
<dbReference type="PANTHER" id="PTHR42913:SF3">
    <property type="entry name" value="64 KDA MITOCHONDRIAL NADH DEHYDROGENASE (EUROFUNG)"/>
    <property type="match status" value="1"/>
</dbReference>
<evidence type="ECO:0000313" key="7">
    <source>
        <dbReference type="Proteomes" id="UP000002729"/>
    </source>
</evidence>
<dbReference type="GO" id="GO:0003955">
    <property type="term" value="F:NAD(P)H dehydrogenase (quinone) activity"/>
    <property type="evidence" value="ECO:0007669"/>
    <property type="project" value="TreeGrafter"/>
</dbReference>
<feature type="chain" id="PRO_5013039625" description="FAD/NAD(P)-binding domain-containing protein" evidence="5">
    <location>
        <begin position="16"/>
        <end position="228"/>
    </location>
</feature>
<dbReference type="SUPFAM" id="SSF51905">
    <property type="entry name" value="FAD/NAD(P)-binding domain"/>
    <property type="match status" value="1"/>
</dbReference>
<dbReference type="Gene3D" id="3.50.50.100">
    <property type="match status" value="1"/>
</dbReference>
<keyword evidence="5" id="KW-0732">Signal</keyword>
<dbReference type="InParanoid" id="F0YEI9"/>
<dbReference type="Proteomes" id="UP000002729">
    <property type="component" value="Unassembled WGS sequence"/>
</dbReference>
<evidence type="ECO:0000313" key="6">
    <source>
        <dbReference type="EMBL" id="EGB06568.1"/>
    </source>
</evidence>
<dbReference type="PANTHER" id="PTHR42913">
    <property type="entry name" value="APOPTOSIS-INDUCING FACTOR 1"/>
    <property type="match status" value="1"/>
</dbReference>
<proteinExistence type="predicted"/>
<evidence type="ECO:0000256" key="2">
    <source>
        <dbReference type="ARBA" id="ARBA00022630"/>
    </source>
</evidence>
<evidence type="ECO:0000256" key="4">
    <source>
        <dbReference type="ARBA" id="ARBA00023002"/>
    </source>
</evidence>
<name>F0YEI9_AURAN</name>
<dbReference type="InterPro" id="IPR036188">
    <property type="entry name" value="FAD/NAD-bd_sf"/>
</dbReference>
<reference evidence="6 7" key="1">
    <citation type="journal article" date="2011" name="Proc. Natl. Acad. Sci. U.S.A.">
        <title>Niche of harmful alga Aureococcus anophagefferens revealed through ecogenomics.</title>
        <authorList>
            <person name="Gobler C.J."/>
            <person name="Berry D.L."/>
            <person name="Dyhrman S.T."/>
            <person name="Wilhelm S.W."/>
            <person name="Salamov A."/>
            <person name="Lobanov A.V."/>
            <person name="Zhang Y."/>
            <person name="Collier J.L."/>
            <person name="Wurch L.L."/>
            <person name="Kustka A.B."/>
            <person name="Dill B.D."/>
            <person name="Shah M."/>
            <person name="VerBerkmoes N.C."/>
            <person name="Kuo A."/>
            <person name="Terry A."/>
            <person name="Pangilinan J."/>
            <person name="Lindquist E.A."/>
            <person name="Lucas S."/>
            <person name="Paulsen I.T."/>
            <person name="Hattenrath-Lehmann T.K."/>
            <person name="Talmage S.C."/>
            <person name="Walker E.A."/>
            <person name="Koch F."/>
            <person name="Burson A.M."/>
            <person name="Marcoval M.A."/>
            <person name="Tang Y.Z."/>
            <person name="Lecleir G.R."/>
            <person name="Coyne K.J."/>
            <person name="Berg G.M."/>
            <person name="Bertrand E.M."/>
            <person name="Saito M.A."/>
            <person name="Gladyshev V.N."/>
            <person name="Grigoriev I.V."/>
        </authorList>
    </citation>
    <scope>NUCLEOTIDE SEQUENCE [LARGE SCALE GENOMIC DNA]</scope>
    <source>
        <strain evidence="7">CCMP 1984</strain>
    </source>
</reference>
<evidence type="ECO:0000256" key="5">
    <source>
        <dbReference type="SAM" id="SignalP"/>
    </source>
</evidence>
<keyword evidence="3" id="KW-0274">FAD</keyword>
<dbReference type="KEGG" id="aaf:AURANDRAFT_65609"/>
<dbReference type="Gene3D" id="3.50.50.60">
    <property type="entry name" value="FAD/NAD(P)-binding domain"/>
    <property type="match status" value="1"/>
</dbReference>
<feature type="signal peptide" evidence="5">
    <location>
        <begin position="1"/>
        <end position="15"/>
    </location>
</feature>
<accession>F0YEI9</accession>
<gene>
    <name evidence="6" type="ORF">AURANDRAFT_65609</name>
</gene>
<dbReference type="OrthoDB" id="202203at2759"/>
<evidence type="ECO:0000256" key="3">
    <source>
        <dbReference type="ARBA" id="ARBA00022827"/>
    </source>
</evidence>
<dbReference type="InterPro" id="IPR051169">
    <property type="entry name" value="NADH-Q_oxidoreductase"/>
</dbReference>
<sequence>MAMLRHLLACTCVAALRLPAPLRRNPQQRQKPKVAVLGGGFAGLTAARRLKNNRNGAIPAAGAWDAAGAARDLRGDAVFDCRGLRPSAAFGDDGLPPGCVGPRGWVAVDDSWRLADGAGNAVFDGRVYVVGDVADKPPAQRTAVDAAEEGEYAAACIARHARGRRPPKPYAPPPSVCAISLGKRDGVVVAGSRVLLRGRAAAAAKGAVQYWAVRFLPKPVTVWRRARR</sequence>
<dbReference type="RefSeq" id="XP_009038743.1">
    <property type="nucleotide sequence ID" value="XM_009040495.1"/>
</dbReference>
<evidence type="ECO:0000256" key="1">
    <source>
        <dbReference type="ARBA" id="ARBA00001974"/>
    </source>
</evidence>
<dbReference type="AlphaFoldDB" id="F0YEI9"/>